<evidence type="ECO:0000313" key="3">
    <source>
        <dbReference type="Proteomes" id="UP000231901"/>
    </source>
</evidence>
<feature type="transmembrane region" description="Helical" evidence="1">
    <location>
        <begin position="61"/>
        <end position="86"/>
    </location>
</feature>
<sequence>MCGPLADLIVFLYPLHFKLQVCWLYYSALPGPCLCGATARCVQLCLLLSCRSPVTDLNKRLGVRAVAAFLQLELLGYISAVIPLILVGPSQIRAEK</sequence>
<dbReference type="EMBL" id="CP025003">
    <property type="protein sequence ID" value="ATZ94948.1"/>
    <property type="molecule type" value="Genomic_DNA"/>
</dbReference>
<evidence type="ECO:0000256" key="1">
    <source>
        <dbReference type="SAM" id="Phobius"/>
    </source>
</evidence>
<gene>
    <name evidence="2" type="ORF">CVE23_13745</name>
</gene>
<evidence type="ECO:0000313" key="2">
    <source>
        <dbReference type="EMBL" id="ATZ94948.1"/>
    </source>
</evidence>
<dbReference type="AlphaFoldDB" id="A0A2K8QPJ3"/>
<keyword evidence="1" id="KW-0472">Membrane</keyword>
<dbReference type="Proteomes" id="UP000231901">
    <property type="component" value="Chromosome"/>
</dbReference>
<keyword evidence="1" id="KW-1133">Transmembrane helix</keyword>
<dbReference type="KEGG" id="dfn:CVE23_13745"/>
<protein>
    <submittedName>
        <fullName evidence="2">Uncharacterized protein</fullName>
    </submittedName>
</protein>
<keyword evidence="1" id="KW-0812">Transmembrane</keyword>
<keyword evidence="3" id="KW-1185">Reference proteome</keyword>
<accession>A0A2K8QPJ3</accession>
<proteinExistence type="predicted"/>
<reference evidence="3" key="1">
    <citation type="journal article" date="2018" name="Genome Announc.">
        <title>Complete genome sequence of a Dickeya fangzhongdai type strain causing bleeding canker of pear tree trunks.</title>
        <authorList>
            <person name="Zhao Y."/>
            <person name="Tian Y."/>
            <person name="Li X."/>
            <person name="Hu B."/>
        </authorList>
    </citation>
    <scope>NUCLEOTIDE SEQUENCE [LARGE SCALE GENOMIC DNA]</scope>
    <source>
        <strain evidence="3">DSM 101947</strain>
    </source>
</reference>
<name>A0A2K8QPJ3_9GAMM</name>
<organism evidence="2 3">
    <name type="scientific">Dickeya fangzhongdai</name>
    <dbReference type="NCBI Taxonomy" id="1778540"/>
    <lineage>
        <taxon>Bacteria</taxon>
        <taxon>Pseudomonadati</taxon>
        <taxon>Pseudomonadota</taxon>
        <taxon>Gammaproteobacteria</taxon>
        <taxon>Enterobacterales</taxon>
        <taxon>Pectobacteriaceae</taxon>
        <taxon>Dickeya</taxon>
    </lineage>
</organism>